<evidence type="ECO:0000256" key="5">
    <source>
        <dbReference type="ARBA" id="ARBA00023136"/>
    </source>
</evidence>
<evidence type="ECO:0000256" key="4">
    <source>
        <dbReference type="ARBA" id="ARBA00022989"/>
    </source>
</evidence>
<evidence type="ECO:0000313" key="8">
    <source>
        <dbReference type="Proteomes" id="UP001162131"/>
    </source>
</evidence>
<dbReference type="Pfam" id="PF03348">
    <property type="entry name" value="Serinc"/>
    <property type="match status" value="1"/>
</dbReference>
<feature type="transmembrane region" description="Helical" evidence="6">
    <location>
        <begin position="188"/>
        <end position="213"/>
    </location>
</feature>
<feature type="transmembrane region" description="Helical" evidence="6">
    <location>
        <begin position="219"/>
        <end position="238"/>
    </location>
</feature>
<feature type="transmembrane region" description="Helical" evidence="6">
    <location>
        <begin position="38"/>
        <end position="59"/>
    </location>
</feature>
<name>A0AAU9JHN8_9CILI</name>
<protein>
    <recommendedName>
        <fullName evidence="9">Serine incorporator</fullName>
    </recommendedName>
</protein>
<evidence type="ECO:0000256" key="3">
    <source>
        <dbReference type="ARBA" id="ARBA00022692"/>
    </source>
</evidence>
<evidence type="ECO:0000256" key="2">
    <source>
        <dbReference type="ARBA" id="ARBA00006665"/>
    </source>
</evidence>
<feature type="transmembrane region" description="Helical" evidence="6">
    <location>
        <begin position="245"/>
        <end position="262"/>
    </location>
</feature>
<accession>A0AAU9JHN8</accession>
<proteinExistence type="inferred from homology"/>
<keyword evidence="4 6" id="KW-1133">Transmembrane helix</keyword>
<evidence type="ECO:0000313" key="7">
    <source>
        <dbReference type="EMBL" id="CAG9324627.1"/>
    </source>
</evidence>
<sequence length="409" mass="45770">MWSILGNQALCCSGKVCCAFMCGACMRKCKTKSVHHARFGYITLSFLGCLLSLIVIFVGPSFSDKLDEYGIVDCNNDDLKCLGTSTAYRIGFSMGIFFCITTLITLIGGEIYVLFEYGCWPLKFGLFVSLLVLSFLIPNSAFNWILALSIIFSIIFLAVQLILLIDFAYTWNQTWVENYDTGNESKFWLFWMFFFTGLSWALITTMAICSFFYFQCTLAIISTSACAVLGIAITAINSSNLIEHGSLLTSSIISLLFNYLNFSALSANPDSDCNVWEPDDYNFLLLFCDLLLCLASMIFYAFKHNPEAAHQSAATMMEMHAINEDTSSDIEEDTKEISESAQQDSAYFHLLMACYSLTLGMILTNWGLVSGFSTYLSFIVRASQTFALISLFIWSMYAPACCPDRDFSL</sequence>
<gene>
    <name evidence="7" type="ORF">BSTOLATCC_MIC36413</name>
</gene>
<keyword evidence="3 6" id="KW-0812">Transmembrane</keyword>
<dbReference type="PANTHER" id="PTHR10383">
    <property type="entry name" value="SERINE INCORPORATOR"/>
    <property type="match status" value="1"/>
</dbReference>
<comment type="caution">
    <text evidence="7">The sequence shown here is derived from an EMBL/GenBank/DDBJ whole genome shotgun (WGS) entry which is preliminary data.</text>
</comment>
<evidence type="ECO:0000256" key="1">
    <source>
        <dbReference type="ARBA" id="ARBA00004141"/>
    </source>
</evidence>
<evidence type="ECO:0008006" key="9">
    <source>
        <dbReference type="Google" id="ProtNLM"/>
    </source>
</evidence>
<feature type="transmembrane region" description="Helical" evidence="6">
    <location>
        <begin position="144"/>
        <end position="167"/>
    </location>
</feature>
<feature type="transmembrane region" description="Helical" evidence="6">
    <location>
        <begin position="6"/>
        <end position="26"/>
    </location>
</feature>
<feature type="transmembrane region" description="Helical" evidence="6">
    <location>
        <begin position="375"/>
        <end position="397"/>
    </location>
</feature>
<comment type="similarity">
    <text evidence="2">Belongs to the TDE1 family.</text>
</comment>
<dbReference type="InterPro" id="IPR005016">
    <property type="entry name" value="TDE1/TMS"/>
</dbReference>
<evidence type="ECO:0000256" key="6">
    <source>
        <dbReference type="SAM" id="Phobius"/>
    </source>
</evidence>
<dbReference type="AlphaFoldDB" id="A0AAU9JHN8"/>
<organism evidence="7 8">
    <name type="scientific">Blepharisma stoltei</name>
    <dbReference type="NCBI Taxonomy" id="1481888"/>
    <lineage>
        <taxon>Eukaryota</taxon>
        <taxon>Sar</taxon>
        <taxon>Alveolata</taxon>
        <taxon>Ciliophora</taxon>
        <taxon>Postciliodesmatophora</taxon>
        <taxon>Heterotrichea</taxon>
        <taxon>Heterotrichida</taxon>
        <taxon>Blepharismidae</taxon>
        <taxon>Blepharisma</taxon>
    </lineage>
</organism>
<dbReference type="PANTHER" id="PTHR10383:SF9">
    <property type="entry name" value="SERINE INCORPORATOR, ISOFORM F"/>
    <property type="match status" value="1"/>
</dbReference>
<dbReference type="EMBL" id="CAJZBQ010000036">
    <property type="protein sequence ID" value="CAG9324627.1"/>
    <property type="molecule type" value="Genomic_DNA"/>
</dbReference>
<keyword evidence="8" id="KW-1185">Reference proteome</keyword>
<comment type="subcellular location">
    <subcellularLocation>
        <location evidence="1">Membrane</location>
        <topology evidence="1">Multi-pass membrane protein</topology>
    </subcellularLocation>
</comment>
<feature type="transmembrane region" description="Helical" evidence="6">
    <location>
        <begin position="87"/>
        <end position="108"/>
    </location>
</feature>
<feature type="transmembrane region" description="Helical" evidence="6">
    <location>
        <begin position="347"/>
        <end position="369"/>
    </location>
</feature>
<reference evidence="7" key="1">
    <citation type="submission" date="2021-09" db="EMBL/GenBank/DDBJ databases">
        <authorList>
            <consortium name="AG Swart"/>
            <person name="Singh M."/>
            <person name="Singh A."/>
            <person name="Seah K."/>
            <person name="Emmerich C."/>
        </authorList>
    </citation>
    <scope>NUCLEOTIDE SEQUENCE</scope>
    <source>
        <strain evidence="7">ATCC30299</strain>
    </source>
</reference>
<feature type="transmembrane region" description="Helical" evidence="6">
    <location>
        <begin position="120"/>
        <end position="138"/>
    </location>
</feature>
<dbReference type="Proteomes" id="UP001162131">
    <property type="component" value="Unassembled WGS sequence"/>
</dbReference>
<keyword evidence="5 6" id="KW-0472">Membrane</keyword>
<feature type="transmembrane region" description="Helical" evidence="6">
    <location>
        <begin position="282"/>
        <end position="302"/>
    </location>
</feature>
<dbReference type="GO" id="GO:0016020">
    <property type="term" value="C:membrane"/>
    <property type="evidence" value="ECO:0007669"/>
    <property type="project" value="UniProtKB-SubCell"/>
</dbReference>